<proteinExistence type="inferred from homology"/>
<feature type="chain" id="PRO_5031464039" evidence="7">
    <location>
        <begin position="20"/>
        <end position="307"/>
    </location>
</feature>
<evidence type="ECO:0000256" key="1">
    <source>
        <dbReference type="ARBA" id="ARBA00004141"/>
    </source>
</evidence>
<keyword evidence="4 6" id="KW-1133">Transmembrane helix</keyword>
<dbReference type="Pfam" id="PF04117">
    <property type="entry name" value="Mpv17_PMP22"/>
    <property type="match status" value="1"/>
</dbReference>
<comment type="caution">
    <text evidence="6">Lacks conserved residue(s) required for the propagation of feature annotation.</text>
</comment>
<feature type="signal peptide" evidence="7">
    <location>
        <begin position="1"/>
        <end position="19"/>
    </location>
</feature>
<evidence type="ECO:0000256" key="6">
    <source>
        <dbReference type="RuleBase" id="RU363053"/>
    </source>
</evidence>
<keyword evidence="3 6" id="KW-0812">Transmembrane</keyword>
<accession>A0A7S3PTT6</accession>
<gene>
    <name evidence="8" type="ORF">CDEB00056_LOCUS140</name>
</gene>
<keyword evidence="5 6" id="KW-0472">Membrane</keyword>
<comment type="subcellular location">
    <subcellularLocation>
        <location evidence="1">Membrane</location>
        <topology evidence="1">Multi-pass membrane protein</topology>
    </subcellularLocation>
</comment>
<evidence type="ECO:0000313" key="8">
    <source>
        <dbReference type="EMBL" id="CAE0455299.1"/>
    </source>
</evidence>
<evidence type="ECO:0000256" key="5">
    <source>
        <dbReference type="ARBA" id="ARBA00023136"/>
    </source>
</evidence>
<evidence type="ECO:0000256" key="2">
    <source>
        <dbReference type="ARBA" id="ARBA00006824"/>
    </source>
</evidence>
<sequence>MKSLLSLCTSVCLVTSATSFSVFDPLSIHTMNEIASNTLAQLPSFSEHSTTIASTAVKINPLVSYKESLENNPLLTKMITGGTLAVCGDAIAQSQTDENYDKKRASSFALFDMVYRAVQHFSFPPIVANCHGQFIAGAIATVPGLTAVTQNMGWNDPYYFGAMEQTLASQLGIVPFFYYPVFYTVTALVQGLDTEAAIQRAKDTFVPLMKRNLLFWIPVQFIQFGFIDESLQIPFLSICGLAWTFIISVFAGNAKQTDERDQELVVSMNTASKGIVTSADIEVLEKEIIKAAERDLVTNSDERSLSR</sequence>
<dbReference type="GO" id="GO:0016020">
    <property type="term" value="C:membrane"/>
    <property type="evidence" value="ECO:0007669"/>
    <property type="project" value="UniProtKB-SubCell"/>
</dbReference>
<feature type="transmembrane region" description="Helical" evidence="6">
    <location>
        <begin position="233"/>
        <end position="252"/>
    </location>
</feature>
<keyword evidence="7" id="KW-0732">Signal</keyword>
<dbReference type="PANTHER" id="PTHR11266:SF17">
    <property type="entry name" value="PROTEIN MPV17"/>
    <property type="match status" value="1"/>
</dbReference>
<dbReference type="PANTHER" id="PTHR11266">
    <property type="entry name" value="PEROXISOMAL MEMBRANE PROTEIN 2, PXMP2 MPV17"/>
    <property type="match status" value="1"/>
</dbReference>
<organism evidence="8">
    <name type="scientific">Chaetoceros debilis</name>
    <dbReference type="NCBI Taxonomy" id="122233"/>
    <lineage>
        <taxon>Eukaryota</taxon>
        <taxon>Sar</taxon>
        <taxon>Stramenopiles</taxon>
        <taxon>Ochrophyta</taxon>
        <taxon>Bacillariophyta</taxon>
        <taxon>Coscinodiscophyceae</taxon>
        <taxon>Chaetocerotophycidae</taxon>
        <taxon>Chaetocerotales</taxon>
        <taxon>Chaetocerotaceae</taxon>
        <taxon>Chaetoceros</taxon>
    </lineage>
</organism>
<evidence type="ECO:0000256" key="4">
    <source>
        <dbReference type="ARBA" id="ARBA00022989"/>
    </source>
</evidence>
<dbReference type="InterPro" id="IPR007248">
    <property type="entry name" value="Mpv17_PMP22"/>
</dbReference>
<comment type="similarity">
    <text evidence="2 6">Belongs to the peroxisomal membrane protein PXMP2/4 family.</text>
</comment>
<dbReference type="AlphaFoldDB" id="A0A7S3PTT6"/>
<dbReference type="EMBL" id="HBIO01000185">
    <property type="protein sequence ID" value="CAE0455299.1"/>
    <property type="molecule type" value="Transcribed_RNA"/>
</dbReference>
<reference evidence="8" key="1">
    <citation type="submission" date="2021-01" db="EMBL/GenBank/DDBJ databases">
        <authorList>
            <person name="Corre E."/>
            <person name="Pelletier E."/>
            <person name="Niang G."/>
            <person name="Scheremetjew M."/>
            <person name="Finn R."/>
            <person name="Kale V."/>
            <person name="Holt S."/>
            <person name="Cochrane G."/>
            <person name="Meng A."/>
            <person name="Brown T."/>
            <person name="Cohen L."/>
        </authorList>
    </citation>
    <scope>NUCLEOTIDE SEQUENCE</scope>
    <source>
        <strain evidence="8">MM31A-1</strain>
    </source>
</reference>
<evidence type="ECO:0000256" key="3">
    <source>
        <dbReference type="ARBA" id="ARBA00022692"/>
    </source>
</evidence>
<evidence type="ECO:0000256" key="7">
    <source>
        <dbReference type="SAM" id="SignalP"/>
    </source>
</evidence>
<protein>
    <submittedName>
        <fullName evidence="8">Uncharacterized protein</fullName>
    </submittedName>
</protein>
<name>A0A7S3PTT6_9STRA</name>
<dbReference type="GO" id="GO:0005737">
    <property type="term" value="C:cytoplasm"/>
    <property type="evidence" value="ECO:0007669"/>
    <property type="project" value="TreeGrafter"/>
</dbReference>